<organism evidence="2">
    <name type="scientific">freshwater metagenome</name>
    <dbReference type="NCBI Taxonomy" id="449393"/>
    <lineage>
        <taxon>unclassified sequences</taxon>
        <taxon>metagenomes</taxon>
        <taxon>ecological metagenomes</taxon>
    </lineage>
</organism>
<dbReference type="EMBL" id="CAFBOK010000216">
    <property type="protein sequence ID" value="CAB4995331.1"/>
    <property type="molecule type" value="Genomic_DNA"/>
</dbReference>
<feature type="region of interest" description="Disordered" evidence="1">
    <location>
        <begin position="42"/>
        <end position="63"/>
    </location>
</feature>
<sequence>MLVDPIEFDLKLLGPECESPKNTKTARIRHGRDDISTMREGEDGKVKTQTIGKRSAHGSLGRW</sequence>
<name>A0A6J7NQA4_9ZZZZ</name>
<dbReference type="AlphaFoldDB" id="A0A6J7NQA4"/>
<proteinExistence type="predicted"/>
<reference evidence="2" key="1">
    <citation type="submission" date="2020-05" db="EMBL/GenBank/DDBJ databases">
        <authorList>
            <person name="Chiriac C."/>
            <person name="Salcher M."/>
            <person name="Ghai R."/>
            <person name="Kavagutti S V."/>
        </authorList>
    </citation>
    <scope>NUCLEOTIDE SEQUENCE</scope>
</reference>
<accession>A0A6J7NQA4</accession>
<evidence type="ECO:0000313" key="2">
    <source>
        <dbReference type="EMBL" id="CAB4995331.1"/>
    </source>
</evidence>
<evidence type="ECO:0000256" key="1">
    <source>
        <dbReference type="SAM" id="MobiDB-lite"/>
    </source>
</evidence>
<gene>
    <name evidence="2" type="ORF">UFOPK3927_01551</name>
</gene>
<protein>
    <submittedName>
        <fullName evidence="2">Unannotated protein</fullName>
    </submittedName>
</protein>